<keyword evidence="2" id="KW-1185">Reference proteome</keyword>
<sequence>MDLSKEIIYEKKWGGKQTAILVEHFYKGEASVKELVLSLLKKRLEAQRHQI</sequence>
<dbReference type="RefSeq" id="WP_170313408.1">
    <property type="nucleotide sequence ID" value="NZ_BRPJ01000033.1"/>
</dbReference>
<reference evidence="1 2" key="1">
    <citation type="journal article" date="2024" name="Int. J. Syst. Evol. Microbiol.">
        <title>Lacrimispora brassicae sp. nov. isolated from fermented cabbage, and proposal of Clostridium indicum Gundawar et al. 2019 and Clostridium methoxybenzovorans Mechichi et al. 1999 as heterotypic synonyms of Lacrimispora amygdalina (Parshina et al. 2003) Haas and Blanchard 2020 and Lacrimispora indolis (McClung and McCoy 1957) Haas and Blanchard 2020, respectively.</title>
        <authorList>
            <person name="Kobayashi H."/>
            <person name="Tanizawa Y."/>
            <person name="Sakamoto M."/>
            <person name="Ohkuma M."/>
            <person name="Tohno M."/>
        </authorList>
    </citation>
    <scope>NUCLEOTIDE SEQUENCE [LARGE SCALE GENOMIC DNA]</scope>
    <source>
        <strain evidence="1 2">DSM 12857</strain>
    </source>
</reference>
<protein>
    <submittedName>
        <fullName evidence="1">Uncharacterized protein</fullName>
    </submittedName>
</protein>
<dbReference type="Proteomes" id="UP001419084">
    <property type="component" value="Unassembled WGS sequence"/>
</dbReference>
<name>A0ABQ5M541_9FIRM</name>
<accession>A0ABQ5M541</accession>
<dbReference type="EMBL" id="BRPJ01000033">
    <property type="protein sequence ID" value="GLB30025.1"/>
    <property type="molecule type" value="Genomic_DNA"/>
</dbReference>
<organism evidence="1 2">
    <name type="scientific">Lacrimispora amygdalina</name>
    <dbReference type="NCBI Taxonomy" id="253257"/>
    <lineage>
        <taxon>Bacteria</taxon>
        <taxon>Bacillati</taxon>
        <taxon>Bacillota</taxon>
        <taxon>Clostridia</taxon>
        <taxon>Lachnospirales</taxon>
        <taxon>Lachnospiraceae</taxon>
        <taxon>Lacrimispora</taxon>
    </lineage>
</organism>
<proteinExistence type="predicted"/>
<evidence type="ECO:0000313" key="2">
    <source>
        <dbReference type="Proteomes" id="UP001419084"/>
    </source>
</evidence>
<comment type="caution">
    <text evidence="1">The sequence shown here is derived from an EMBL/GenBank/DDBJ whole genome shotgun (WGS) entry which is preliminary data.</text>
</comment>
<evidence type="ECO:0000313" key="1">
    <source>
        <dbReference type="EMBL" id="GLB30025.1"/>
    </source>
</evidence>
<gene>
    <name evidence="1" type="ORF">LAD12857_19480</name>
</gene>